<sequence length="262" mass="27083">MGKDFEATAARLRDAYSGAVIAPLRDVLEPNDTDGAYAVQAINTRYWQAAGRRIVGRKVGLTAKAVQQQLGVDQPDFGVLFEDMQVADGGVIPSRRLIQPKAEAEVALILGSDLAGPDITRADIEAAVAEVAAAIEIVDSRIADWKISFADTVADNGSSAMFALSKTRKPLAELDLWTCGMALEVNGALVSLGAGCACLGHPLNAAAWLAQTLAARGEPLRAGDIILTGALGPMAPIQPGDSVRATIGGLGSVSFAYGKAGA</sequence>
<keyword evidence="4" id="KW-1185">Reference proteome</keyword>
<evidence type="ECO:0000256" key="1">
    <source>
        <dbReference type="ARBA" id="ARBA00023239"/>
    </source>
</evidence>
<reference evidence="3 4" key="1">
    <citation type="submission" date="2020-08" db="EMBL/GenBank/DDBJ databases">
        <title>Genomic Encyclopedia of Type Strains, Phase IV (KMG-IV): sequencing the most valuable type-strain genomes for metagenomic binning, comparative biology and taxonomic classification.</title>
        <authorList>
            <person name="Goeker M."/>
        </authorList>
    </citation>
    <scope>NUCLEOTIDE SEQUENCE [LARGE SCALE GENOMIC DNA]</scope>
    <source>
        <strain evidence="3 4">DSM 17328</strain>
    </source>
</reference>
<proteinExistence type="predicted"/>
<dbReference type="GO" id="GO:0008684">
    <property type="term" value="F:2-oxopent-4-enoate hydratase activity"/>
    <property type="evidence" value="ECO:0007669"/>
    <property type="project" value="UniProtKB-EC"/>
</dbReference>
<dbReference type="GO" id="GO:0005737">
    <property type="term" value="C:cytoplasm"/>
    <property type="evidence" value="ECO:0007669"/>
    <property type="project" value="TreeGrafter"/>
</dbReference>
<dbReference type="Proteomes" id="UP000566324">
    <property type="component" value="Unassembled WGS sequence"/>
</dbReference>
<dbReference type="RefSeq" id="WP_184070044.1">
    <property type="nucleotide sequence ID" value="NZ_JACHNZ010000029.1"/>
</dbReference>
<dbReference type="InterPro" id="IPR036663">
    <property type="entry name" value="Fumarylacetoacetase_C_sf"/>
</dbReference>
<dbReference type="SUPFAM" id="SSF56529">
    <property type="entry name" value="FAH"/>
    <property type="match status" value="1"/>
</dbReference>
<dbReference type="EMBL" id="JACHNZ010000029">
    <property type="protein sequence ID" value="MBB4632910.1"/>
    <property type="molecule type" value="Genomic_DNA"/>
</dbReference>
<evidence type="ECO:0000313" key="4">
    <source>
        <dbReference type="Proteomes" id="UP000566324"/>
    </source>
</evidence>
<gene>
    <name evidence="3" type="ORF">GGQ98_002538</name>
</gene>
<organism evidence="3 4">
    <name type="scientific">Sphingosinicella soli</name>
    <dbReference type="NCBI Taxonomy" id="333708"/>
    <lineage>
        <taxon>Bacteria</taxon>
        <taxon>Pseudomonadati</taxon>
        <taxon>Pseudomonadota</taxon>
        <taxon>Alphaproteobacteria</taxon>
        <taxon>Sphingomonadales</taxon>
        <taxon>Sphingosinicellaceae</taxon>
        <taxon>Sphingosinicella</taxon>
    </lineage>
</organism>
<keyword evidence="1 3" id="KW-0456">Lyase</keyword>
<feature type="domain" description="Fumarylacetoacetase-like C-terminal" evidence="2">
    <location>
        <begin position="66"/>
        <end position="253"/>
    </location>
</feature>
<dbReference type="InterPro" id="IPR050772">
    <property type="entry name" value="Hydratase-Decarb/MhpD_sf"/>
</dbReference>
<comment type="caution">
    <text evidence="3">The sequence shown here is derived from an EMBL/GenBank/DDBJ whole genome shotgun (WGS) entry which is preliminary data.</text>
</comment>
<dbReference type="InterPro" id="IPR011234">
    <property type="entry name" value="Fumarylacetoacetase-like_C"/>
</dbReference>
<dbReference type="Pfam" id="PF01557">
    <property type="entry name" value="FAA_hydrolase"/>
    <property type="match status" value="1"/>
</dbReference>
<evidence type="ECO:0000259" key="2">
    <source>
        <dbReference type="Pfam" id="PF01557"/>
    </source>
</evidence>
<evidence type="ECO:0000313" key="3">
    <source>
        <dbReference type="EMBL" id="MBB4632910.1"/>
    </source>
</evidence>
<protein>
    <submittedName>
        <fullName evidence="3">2-keto-4-pentenoate hydratase</fullName>
        <ecNumber evidence="3">4.2.1.80</ecNumber>
    </submittedName>
</protein>
<name>A0A7W7B4G1_9SPHN</name>
<dbReference type="PANTHER" id="PTHR30143">
    <property type="entry name" value="ACID HYDRATASE"/>
    <property type="match status" value="1"/>
</dbReference>
<dbReference type="Gene3D" id="3.90.850.10">
    <property type="entry name" value="Fumarylacetoacetase-like, C-terminal domain"/>
    <property type="match status" value="1"/>
</dbReference>
<dbReference type="EC" id="4.2.1.80" evidence="3"/>
<dbReference type="AlphaFoldDB" id="A0A7W7B4G1"/>
<dbReference type="PANTHER" id="PTHR30143:SF0">
    <property type="entry name" value="2-KETO-4-PENTENOATE HYDRATASE"/>
    <property type="match status" value="1"/>
</dbReference>
<accession>A0A7W7B4G1</accession>